<organism evidence="1 2">
    <name type="scientific">Paenibacillus polymyxa</name>
    <name type="common">Bacillus polymyxa</name>
    <dbReference type="NCBI Taxonomy" id="1406"/>
    <lineage>
        <taxon>Bacteria</taxon>
        <taxon>Bacillati</taxon>
        <taxon>Bacillota</taxon>
        <taxon>Bacilli</taxon>
        <taxon>Bacillales</taxon>
        <taxon>Paenibacillaceae</taxon>
        <taxon>Paenibacillus</taxon>
    </lineage>
</organism>
<proteinExistence type="predicted"/>
<dbReference type="InterPro" id="IPR009665">
    <property type="entry name" value="YyaC"/>
</dbReference>
<dbReference type="EMBL" id="CP097770">
    <property type="protein sequence ID" value="URJ49506.1"/>
    <property type="molecule type" value="Genomic_DNA"/>
</dbReference>
<dbReference type="SUPFAM" id="SSF53163">
    <property type="entry name" value="HybD-like"/>
    <property type="match status" value="1"/>
</dbReference>
<evidence type="ECO:0000313" key="2">
    <source>
        <dbReference type="Proteomes" id="UP001055784"/>
    </source>
</evidence>
<dbReference type="Proteomes" id="UP001055784">
    <property type="component" value="Chromosome"/>
</dbReference>
<dbReference type="Pfam" id="PF06866">
    <property type="entry name" value="DUF1256"/>
    <property type="match status" value="1"/>
</dbReference>
<dbReference type="InterPro" id="IPR023430">
    <property type="entry name" value="Pept_HybD-like_dom_sf"/>
</dbReference>
<evidence type="ECO:0000313" key="1">
    <source>
        <dbReference type="EMBL" id="URJ49506.1"/>
    </source>
</evidence>
<reference evidence="1" key="1">
    <citation type="submission" date="2022-11" db="EMBL/GenBank/DDBJ databases">
        <authorList>
            <person name="Vasilchenko N.G."/>
            <person name="Prazdnova E.V."/>
            <person name="Gorovtsov A.V."/>
            <person name="Chistyakov V.A."/>
            <person name="Pak M.L."/>
        </authorList>
    </citation>
    <scope>NUCLEOTIDE SEQUENCE</scope>
    <source>
        <strain evidence="1">R 4.5</strain>
    </source>
</reference>
<name>A0A074LF53_PAEPO</name>
<dbReference type="AlphaFoldDB" id="A0A074LF53"/>
<keyword evidence="1" id="KW-0645">Protease</keyword>
<keyword evidence="1" id="KW-0378">Hydrolase</keyword>
<sequence>MTHPSDFIPGQEPLSLKISHTDPGIQSAIIHRLLFHLHQAPSLQNIVIICIGTDRSTGDCLGPLVGTHLARYKSPLFNLYGTLEEPVHAMNLQTTLNGIQDRYEQPYIIGIDACLGQTSSVGCIQVSEGPLKPGAGVNKELPPVGDIHLTGIVNVGGFMEYFVLQNTRLNLVMKLSDIIAGSLYSAIKEWHYRSVLLAAQE</sequence>
<dbReference type="GO" id="GO:0006508">
    <property type="term" value="P:proteolysis"/>
    <property type="evidence" value="ECO:0007669"/>
    <property type="project" value="UniProtKB-KW"/>
</dbReference>
<protein>
    <submittedName>
        <fullName evidence="1">Spore protease YyaC</fullName>
    </submittedName>
</protein>
<gene>
    <name evidence="1" type="primary">yyaC</name>
    <name evidence="1" type="ORF">MF626_003894</name>
</gene>
<dbReference type="GO" id="GO:0008233">
    <property type="term" value="F:peptidase activity"/>
    <property type="evidence" value="ECO:0007669"/>
    <property type="project" value="UniProtKB-KW"/>
</dbReference>
<dbReference type="RefSeq" id="WP_051717975.1">
    <property type="nucleotide sequence ID" value="NZ_CP015423.1"/>
</dbReference>
<dbReference type="NCBIfam" id="TIGR02841">
    <property type="entry name" value="spore_YyaC"/>
    <property type="match status" value="1"/>
</dbReference>
<accession>A0A074LF53</accession>